<evidence type="ECO:0000256" key="4">
    <source>
        <dbReference type="ARBA" id="ARBA00023098"/>
    </source>
</evidence>
<evidence type="ECO:0000313" key="7">
    <source>
        <dbReference type="EMBL" id="MUG33085.1"/>
    </source>
</evidence>
<accession>A0A844M2Y8</accession>
<dbReference type="OrthoDB" id="9803968at2"/>
<dbReference type="Pfam" id="PF13193">
    <property type="entry name" value="AMP-binding_C"/>
    <property type="match status" value="1"/>
</dbReference>
<dbReference type="EMBL" id="WFKQ01000010">
    <property type="protein sequence ID" value="MUG33085.1"/>
    <property type="molecule type" value="Genomic_DNA"/>
</dbReference>
<comment type="similarity">
    <text evidence="1">Belongs to the ATP-dependent AMP-binding enzyme family.</text>
</comment>
<dbReference type="PANTHER" id="PTHR43859">
    <property type="entry name" value="ACYL-ACTIVATING ENZYME"/>
    <property type="match status" value="1"/>
</dbReference>
<dbReference type="FunFam" id="3.30.300.30:FF:000008">
    <property type="entry name" value="2,3-dihydroxybenzoate-AMP ligase"/>
    <property type="match status" value="1"/>
</dbReference>
<dbReference type="InterPro" id="IPR020845">
    <property type="entry name" value="AMP-binding_CS"/>
</dbReference>
<proteinExistence type="inferred from homology"/>
<evidence type="ECO:0000259" key="5">
    <source>
        <dbReference type="Pfam" id="PF00501"/>
    </source>
</evidence>
<keyword evidence="8" id="KW-1185">Reference proteome</keyword>
<dbReference type="PANTHER" id="PTHR43859:SF4">
    <property type="entry name" value="BUTANOATE--COA LIGASE AAE1-RELATED"/>
    <property type="match status" value="1"/>
</dbReference>
<dbReference type="CDD" id="cd12118">
    <property type="entry name" value="ttLC_FACS_AEE21_like"/>
    <property type="match status" value="1"/>
</dbReference>
<organism evidence="7 8">
    <name type="scientific">Psychrobacter sanguinis</name>
    <dbReference type="NCBI Taxonomy" id="861445"/>
    <lineage>
        <taxon>Bacteria</taxon>
        <taxon>Pseudomonadati</taxon>
        <taxon>Pseudomonadota</taxon>
        <taxon>Gammaproteobacteria</taxon>
        <taxon>Moraxellales</taxon>
        <taxon>Moraxellaceae</taxon>
        <taxon>Psychrobacter</taxon>
    </lineage>
</organism>
<dbReference type="SUPFAM" id="SSF56801">
    <property type="entry name" value="Acetyl-CoA synthetase-like"/>
    <property type="match status" value="1"/>
</dbReference>
<dbReference type="Pfam" id="PF00501">
    <property type="entry name" value="AMP-binding"/>
    <property type="match status" value="1"/>
</dbReference>
<dbReference type="InterPro" id="IPR025110">
    <property type="entry name" value="AMP-bd_C"/>
</dbReference>
<reference evidence="7 8" key="1">
    <citation type="journal article" date="2019" name="PLoS ONE">
        <title>Pup mortality in New Zealand sea lions (Phocarctos hookeri) at Enderby Island, Auckland Islands, 2013-18.</title>
        <authorList>
            <person name="Michael S.A."/>
            <person name="Hayman D.T.S."/>
            <person name="Gray R."/>
            <person name="Zhang J."/>
            <person name="Rogers L."/>
            <person name="Roe W.D."/>
        </authorList>
    </citation>
    <scope>NUCLEOTIDE SEQUENCE [LARGE SCALE GENOMIC DNA]</scope>
    <source>
        <strain evidence="7 8">SM868</strain>
    </source>
</reference>
<dbReference type="InterPro" id="IPR000873">
    <property type="entry name" value="AMP-dep_synth/lig_dom"/>
</dbReference>
<keyword evidence="2" id="KW-0436">Ligase</keyword>
<name>A0A844M2Y8_9GAMM</name>
<dbReference type="Proteomes" id="UP000442109">
    <property type="component" value="Unassembled WGS sequence"/>
</dbReference>
<gene>
    <name evidence="7" type="ORF">GB996_09775</name>
</gene>
<dbReference type="GO" id="GO:0006631">
    <property type="term" value="P:fatty acid metabolic process"/>
    <property type="evidence" value="ECO:0007669"/>
    <property type="project" value="UniProtKB-KW"/>
</dbReference>
<feature type="domain" description="AMP-binding enzyme C-terminal" evidence="6">
    <location>
        <begin position="464"/>
        <end position="538"/>
    </location>
</feature>
<evidence type="ECO:0000256" key="3">
    <source>
        <dbReference type="ARBA" id="ARBA00022832"/>
    </source>
</evidence>
<dbReference type="NCBIfam" id="NF006020">
    <property type="entry name" value="PRK08162.1"/>
    <property type="match status" value="1"/>
</dbReference>
<dbReference type="Gene3D" id="3.30.300.30">
    <property type="match status" value="1"/>
</dbReference>
<dbReference type="RefSeq" id="WP_011961324.1">
    <property type="nucleotide sequence ID" value="NZ_WFKQ01000010.1"/>
</dbReference>
<evidence type="ECO:0000259" key="6">
    <source>
        <dbReference type="Pfam" id="PF13193"/>
    </source>
</evidence>
<evidence type="ECO:0000313" key="8">
    <source>
        <dbReference type="Proteomes" id="UP000442109"/>
    </source>
</evidence>
<keyword evidence="4" id="KW-0443">Lipid metabolism</keyword>
<dbReference type="InterPro" id="IPR045851">
    <property type="entry name" value="AMP-bd_C_sf"/>
</dbReference>
<protein>
    <submittedName>
        <fullName evidence="7">AMP-binding protein</fullName>
    </submittedName>
</protein>
<feature type="domain" description="AMP-dependent synthetase/ligase" evidence="5">
    <location>
        <begin position="25"/>
        <end position="414"/>
    </location>
</feature>
<dbReference type="GO" id="GO:0016874">
    <property type="term" value="F:ligase activity"/>
    <property type="evidence" value="ECO:0007669"/>
    <property type="project" value="UniProtKB-KW"/>
</dbReference>
<sequence>MTDYTTGLGKTEANHQPLTPLQFLTRAASVYPHKTSIIYDDLVNTPITYTWSQTFERCRKLAHALRKLGIGKEDTVAIMAPNTPAMVEAAFGVPMSQGVLCTLNTRLDINALTFCLQHSEAKVLIIDSEYAHHVELIEETFPNLILIHATDMTLPDVPAFGKMSYEALLQSGEFDSDEAIRAFDGTIYPTDEWDAIALNYTSGTTGKPKGVVYHHRGATLNALSNILDWDMPKHTTYLWTLPLFHCNGWCFPWTVAERAGINVCLRQIDANLILKLIAKYQITHYCAAPIVHNMIAAGDSQLQQAINHNVKGFVAGAPPSEAMLEKMEAMNFNVTHVYGLTEVYGPVTICAEHDEWQQLSVSERAAKKSRQGVVSHLMSGFEVFKQGTTEPVAADATEMGELALKGNMVMKGYLKNPKATKEAFAGGWFRTGDLGVKYPDGYIKIMDRLKDIIISGGENISSIEIENTLYKMPEVSSCGVVAASNDKWGEVPVAFIEIAEGATLTRDQVIEHCRQHLAKFKVPKHVIFCEIPKTSTGKIQKFELRNAAQSMANEEPKVKS</sequence>
<comment type="caution">
    <text evidence="7">The sequence shown here is derived from an EMBL/GenBank/DDBJ whole genome shotgun (WGS) entry which is preliminary data.</text>
</comment>
<dbReference type="Gene3D" id="3.40.50.12780">
    <property type="entry name" value="N-terminal domain of ligase-like"/>
    <property type="match status" value="1"/>
</dbReference>
<evidence type="ECO:0000256" key="2">
    <source>
        <dbReference type="ARBA" id="ARBA00022598"/>
    </source>
</evidence>
<dbReference type="InterPro" id="IPR042099">
    <property type="entry name" value="ANL_N_sf"/>
</dbReference>
<evidence type="ECO:0000256" key="1">
    <source>
        <dbReference type="ARBA" id="ARBA00006432"/>
    </source>
</evidence>
<dbReference type="PROSITE" id="PS00455">
    <property type="entry name" value="AMP_BINDING"/>
    <property type="match status" value="1"/>
</dbReference>
<keyword evidence="3" id="KW-0276">Fatty acid metabolism</keyword>
<dbReference type="AlphaFoldDB" id="A0A844M2Y8"/>